<organism evidence="2 3">
    <name type="scientific">Dillenia turbinata</name>
    <dbReference type="NCBI Taxonomy" id="194707"/>
    <lineage>
        <taxon>Eukaryota</taxon>
        <taxon>Viridiplantae</taxon>
        <taxon>Streptophyta</taxon>
        <taxon>Embryophyta</taxon>
        <taxon>Tracheophyta</taxon>
        <taxon>Spermatophyta</taxon>
        <taxon>Magnoliopsida</taxon>
        <taxon>eudicotyledons</taxon>
        <taxon>Gunneridae</taxon>
        <taxon>Pentapetalae</taxon>
        <taxon>Dilleniales</taxon>
        <taxon>Dilleniaceae</taxon>
        <taxon>Dillenia</taxon>
    </lineage>
</organism>
<name>A0AAN8UC19_9MAGN</name>
<dbReference type="PANTHER" id="PTHR31365:SF4">
    <property type="entry name" value="OS05G0179800 PROTEIN"/>
    <property type="match status" value="1"/>
</dbReference>
<reference evidence="2 3" key="1">
    <citation type="submission" date="2023-12" db="EMBL/GenBank/DDBJ databases">
        <title>A high-quality genome assembly for Dillenia turbinata (Dilleniales).</title>
        <authorList>
            <person name="Chanderbali A."/>
        </authorList>
    </citation>
    <scope>NUCLEOTIDE SEQUENCE [LARGE SCALE GENOMIC DNA]</scope>
    <source>
        <strain evidence="2">LSX21</strain>
        <tissue evidence="2">Leaf</tissue>
    </source>
</reference>
<dbReference type="PANTHER" id="PTHR31365">
    <property type="entry name" value="EXPRESSED PROTEIN"/>
    <property type="match status" value="1"/>
</dbReference>
<proteinExistence type="predicted"/>
<feature type="compositionally biased region" description="Low complexity" evidence="1">
    <location>
        <begin position="36"/>
        <end position="45"/>
    </location>
</feature>
<protein>
    <submittedName>
        <fullName evidence="2">Uncharacterized protein</fullName>
    </submittedName>
</protein>
<feature type="compositionally biased region" description="Basic and acidic residues" evidence="1">
    <location>
        <begin position="61"/>
        <end position="71"/>
    </location>
</feature>
<evidence type="ECO:0000313" key="3">
    <source>
        <dbReference type="Proteomes" id="UP001370490"/>
    </source>
</evidence>
<comment type="caution">
    <text evidence="2">The sequence shown here is derived from an EMBL/GenBank/DDBJ whole genome shotgun (WGS) entry which is preliminary data.</text>
</comment>
<gene>
    <name evidence="2" type="ORF">RJ641_022286</name>
</gene>
<dbReference type="EMBL" id="JBAMMX010000027">
    <property type="protein sequence ID" value="KAK6912685.1"/>
    <property type="molecule type" value="Genomic_DNA"/>
</dbReference>
<sequence>MVLTSPVCLELHESESEDDLFDDGDDDVEEHDNEPEVSVQSEPVVFPGESKNAKKKKKREKAPEEAKDTQDQHSALNISHAPDETAIPKQAEEMGATTVDIKERLKKMSLAEKKKKPTKEMDGAARVAAVEAAARRAKLAAVKKKERNHYNQQPCRHEPGSLSLPPEGWVKLNVDGSVCTGKAILPRDWVSDFLVNLGLRQVKHALGTLSWFIFAVSAVDEVFGGN</sequence>
<keyword evidence="3" id="KW-1185">Reference proteome</keyword>
<feature type="compositionally biased region" description="Acidic residues" evidence="1">
    <location>
        <begin position="15"/>
        <end position="35"/>
    </location>
</feature>
<dbReference type="Proteomes" id="UP001370490">
    <property type="component" value="Unassembled WGS sequence"/>
</dbReference>
<feature type="region of interest" description="Disordered" evidence="1">
    <location>
        <begin position="1"/>
        <end position="99"/>
    </location>
</feature>
<evidence type="ECO:0000256" key="1">
    <source>
        <dbReference type="SAM" id="MobiDB-lite"/>
    </source>
</evidence>
<accession>A0AAN8UC19</accession>
<evidence type="ECO:0000313" key="2">
    <source>
        <dbReference type="EMBL" id="KAK6912685.1"/>
    </source>
</evidence>
<dbReference type="AlphaFoldDB" id="A0AAN8UC19"/>